<keyword evidence="2" id="KW-1185">Reference proteome</keyword>
<dbReference type="Proteomes" id="UP001732700">
    <property type="component" value="Chromosome 7A"/>
</dbReference>
<proteinExistence type="predicted"/>
<reference evidence="1" key="1">
    <citation type="submission" date="2021-05" db="EMBL/GenBank/DDBJ databases">
        <authorList>
            <person name="Scholz U."/>
            <person name="Mascher M."/>
            <person name="Fiebig A."/>
        </authorList>
    </citation>
    <scope>NUCLEOTIDE SEQUENCE [LARGE SCALE GENOMIC DNA]</scope>
</reference>
<accession>A0ACD5ZKX5</accession>
<evidence type="ECO:0000313" key="1">
    <source>
        <dbReference type="EnsemblPlants" id="AVESA.00010b.r2.7AG1188910.2.CDS"/>
    </source>
</evidence>
<evidence type="ECO:0000313" key="2">
    <source>
        <dbReference type="Proteomes" id="UP001732700"/>
    </source>
</evidence>
<sequence>MATPPAQPTETGAAASATVDSLKDENIEDILLQLPSPASLARAALSSRRWRRVASSPDFLRRFRERHPSPPVLGLFVSQTDLGQLPVFHPSASVRSDPDLAAAARGGDFLLTRLDHDPGWRLRDCRNGRLLLCRGESLSVYSPISHLHVAVRRPPTEPLPHLSGTEYIADCLLGAGHGEEYGAASFRVVSVQRDGPRLRAMEYRSGTPDWRCHTWAYGIDLAKLCMPAMPAAAAGLIFWRLDQNSSLLLDTGTMAFSTVPLPAPLLSTQPIRPRPVYGVGDTEDGECCLVIMTGRNTLQVWLLKEDGTGKFWALERQSQISGLPGFTRRFGFYMVAAGQAIVYCMGTKYSHYVIDLKCLSLKDKFLCHRSTAYPFQMTWPPAGLVAASARERFTPQTCGFRDVEKQQEASSSSRKRKSKEEMSCGKETTEPSIATASLKNESSEKKFCYEPGPHLG</sequence>
<name>A0ACD5ZKX5_AVESA</name>
<reference evidence="1" key="2">
    <citation type="submission" date="2025-09" db="UniProtKB">
        <authorList>
            <consortium name="EnsemblPlants"/>
        </authorList>
    </citation>
    <scope>IDENTIFICATION</scope>
</reference>
<dbReference type="EnsemblPlants" id="AVESA.00010b.r2.7AG1188910.2">
    <property type="protein sequence ID" value="AVESA.00010b.r2.7AG1188910.2.CDS"/>
    <property type="gene ID" value="AVESA.00010b.r2.7AG1188910"/>
</dbReference>
<protein>
    <submittedName>
        <fullName evidence="1">Uncharacterized protein</fullName>
    </submittedName>
</protein>
<organism evidence="1 2">
    <name type="scientific">Avena sativa</name>
    <name type="common">Oat</name>
    <dbReference type="NCBI Taxonomy" id="4498"/>
    <lineage>
        <taxon>Eukaryota</taxon>
        <taxon>Viridiplantae</taxon>
        <taxon>Streptophyta</taxon>
        <taxon>Embryophyta</taxon>
        <taxon>Tracheophyta</taxon>
        <taxon>Spermatophyta</taxon>
        <taxon>Magnoliopsida</taxon>
        <taxon>Liliopsida</taxon>
        <taxon>Poales</taxon>
        <taxon>Poaceae</taxon>
        <taxon>BOP clade</taxon>
        <taxon>Pooideae</taxon>
        <taxon>Poodae</taxon>
        <taxon>Poeae</taxon>
        <taxon>Poeae Chloroplast Group 1 (Aveneae type)</taxon>
        <taxon>Aveninae</taxon>
        <taxon>Avena</taxon>
    </lineage>
</organism>